<feature type="transmembrane region" description="Helical" evidence="2">
    <location>
        <begin position="393"/>
        <end position="412"/>
    </location>
</feature>
<proteinExistence type="predicted"/>
<name>A0A366HRJ0_9BACT</name>
<accession>A0A366HRJ0</accession>
<feature type="domain" description="Nucleoside transporter/FeoB GTPase Gate" evidence="3">
    <location>
        <begin position="365"/>
        <end position="465"/>
    </location>
</feature>
<evidence type="ECO:0000259" key="3">
    <source>
        <dbReference type="Pfam" id="PF07670"/>
    </source>
</evidence>
<gene>
    <name evidence="4" type="ORF">DES53_102688</name>
</gene>
<keyword evidence="2" id="KW-0472">Membrane</keyword>
<feature type="transmembrane region" description="Helical" evidence="2">
    <location>
        <begin position="363"/>
        <end position="381"/>
    </location>
</feature>
<feature type="transmembrane region" description="Helical" evidence="2">
    <location>
        <begin position="48"/>
        <end position="70"/>
    </location>
</feature>
<comment type="caution">
    <text evidence="4">The sequence shown here is derived from an EMBL/GenBank/DDBJ whole genome shotgun (WGS) entry which is preliminary data.</text>
</comment>
<feature type="region of interest" description="Disordered" evidence="1">
    <location>
        <begin position="215"/>
        <end position="238"/>
    </location>
</feature>
<feature type="transmembrane region" description="Helical" evidence="2">
    <location>
        <begin position="15"/>
        <end position="36"/>
    </location>
</feature>
<dbReference type="AlphaFoldDB" id="A0A366HRJ0"/>
<keyword evidence="5" id="KW-1185">Reference proteome</keyword>
<keyword evidence="2" id="KW-0812">Transmembrane</keyword>
<evidence type="ECO:0000313" key="5">
    <source>
        <dbReference type="Proteomes" id="UP000253426"/>
    </source>
</evidence>
<dbReference type="EMBL" id="QNRR01000002">
    <property type="protein sequence ID" value="RBP46300.1"/>
    <property type="molecule type" value="Genomic_DNA"/>
</dbReference>
<dbReference type="InterPro" id="IPR052549">
    <property type="entry name" value="SpmB"/>
</dbReference>
<dbReference type="PANTHER" id="PTHR35793">
    <property type="entry name" value="INNER MEMBRANE PROTEIN YJIG"/>
    <property type="match status" value="1"/>
</dbReference>
<organism evidence="4 5">
    <name type="scientific">Roseimicrobium gellanilyticum</name>
    <dbReference type="NCBI Taxonomy" id="748857"/>
    <lineage>
        <taxon>Bacteria</taxon>
        <taxon>Pseudomonadati</taxon>
        <taxon>Verrucomicrobiota</taxon>
        <taxon>Verrucomicrobiia</taxon>
        <taxon>Verrucomicrobiales</taxon>
        <taxon>Verrucomicrobiaceae</taxon>
        <taxon>Roseimicrobium</taxon>
    </lineage>
</organism>
<evidence type="ECO:0000313" key="4">
    <source>
        <dbReference type="EMBL" id="RBP46300.1"/>
    </source>
</evidence>
<feature type="transmembrane region" description="Helical" evidence="2">
    <location>
        <begin position="182"/>
        <end position="203"/>
    </location>
</feature>
<feature type="transmembrane region" description="Helical" evidence="2">
    <location>
        <begin position="323"/>
        <end position="343"/>
    </location>
</feature>
<protein>
    <submittedName>
        <fullName evidence="4">Spore maturation protein SpmA</fullName>
    </submittedName>
</protein>
<feature type="transmembrane region" description="Helical" evidence="2">
    <location>
        <begin position="144"/>
        <end position="162"/>
    </location>
</feature>
<dbReference type="InterPro" id="IPR011642">
    <property type="entry name" value="Gate_dom"/>
</dbReference>
<feature type="transmembrane region" description="Helical" evidence="2">
    <location>
        <begin position="104"/>
        <end position="123"/>
    </location>
</feature>
<sequence>MPHLPSAGILLKHGFMLNYVWSFLIVTGIIAAALFGRLDAMVTGVFDICIKVVMVIALPLAGTIMLWLGIMRVMEKGGMMNVVAKLLSPLLRILFPEVPKDHPAMGAITMNIAANMLGLGNAATPMGLKAMTHLQELNPNKQSASNAMCMFLALNTAGFTLLPMTSLNYLNAGGVQNPQSIILPTILATICSTTAGILAAMFFQRLPMFRPRPDDVVATAPTTSDAQPAASKSGEASAKPYRMPPVRAILVYGAASAFMFGALLEFLPEQRARVLEATGLQKLLTEADSDAKAAAAREKELKAQAPVVVDQPKKEESVWRKQLLKLSTLTIPLILIGVVLWALARGIPVFEEMAEGAKEGFGVVTRIMPFLLVMFVAIVCFRDSGALMLIEYALRPVLSVIGMPVDLFPLAIMRPLSGSGSSGFLNEIIFNPASTDHLRYTAAILFGSTETTFYVLAVYFGSVSIRRTRHALAAGLCADAVGMTAAIALGWLLFARV</sequence>
<dbReference type="PANTHER" id="PTHR35793:SF2">
    <property type="entry name" value="INNER MEMBRANE PROTEIN YJIG"/>
    <property type="match status" value="1"/>
</dbReference>
<feature type="domain" description="Nucleoside transporter/FeoB GTPase Gate" evidence="3">
    <location>
        <begin position="59"/>
        <end position="164"/>
    </location>
</feature>
<dbReference type="Pfam" id="PF07670">
    <property type="entry name" value="Gate"/>
    <property type="match status" value="2"/>
</dbReference>
<evidence type="ECO:0000256" key="2">
    <source>
        <dbReference type="SAM" id="Phobius"/>
    </source>
</evidence>
<keyword evidence="2" id="KW-1133">Transmembrane helix</keyword>
<evidence type="ECO:0000256" key="1">
    <source>
        <dbReference type="SAM" id="MobiDB-lite"/>
    </source>
</evidence>
<feature type="transmembrane region" description="Helical" evidence="2">
    <location>
        <begin position="472"/>
        <end position="494"/>
    </location>
</feature>
<dbReference type="Proteomes" id="UP000253426">
    <property type="component" value="Unassembled WGS sequence"/>
</dbReference>
<feature type="transmembrane region" description="Helical" evidence="2">
    <location>
        <begin position="440"/>
        <end position="460"/>
    </location>
</feature>
<reference evidence="4 5" key="1">
    <citation type="submission" date="2018-06" db="EMBL/GenBank/DDBJ databases">
        <title>Genomic Encyclopedia of Type Strains, Phase IV (KMG-IV): sequencing the most valuable type-strain genomes for metagenomic binning, comparative biology and taxonomic classification.</title>
        <authorList>
            <person name="Goeker M."/>
        </authorList>
    </citation>
    <scope>NUCLEOTIDE SEQUENCE [LARGE SCALE GENOMIC DNA]</scope>
    <source>
        <strain evidence="4 5">DSM 25532</strain>
    </source>
</reference>
<dbReference type="GO" id="GO:0005886">
    <property type="term" value="C:plasma membrane"/>
    <property type="evidence" value="ECO:0007669"/>
    <property type="project" value="TreeGrafter"/>
</dbReference>